<dbReference type="PANTHER" id="PTHR45860">
    <property type="entry name" value="TRANSLATION INITIATION FACTOR EIF-2B SUBUNIT ALPHA"/>
    <property type="match status" value="1"/>
</dbReference>
<evidence type="ECO:0000256" key="5">
    <source>
        <dbReference type="ARBA" id="ARBA00022917"/>
    </source>
</evidence>
<dbReference type="Ensembl" id="ENSFCTT00005066732.1">
    <property type="protein sequence ID" value="ENSFCTP00005048092.1"/>
    <property type="gene ID" value="ENSFCTG00005023312.1"/>
</dbReference>
<reference evidence="12" key="2">
    <citation type="submission" date="2025-08" db="UniProtKB">
        <authorList>
            <consortium name="Ensembl"/>
        </authorList>
    </citation>
    <scope>IDENTIFICATION</scope>
    <source>
        <strain evidence="12">breed Abyssinian</strain>
    </source>
</reference>
<evidence type="ECO:0000256" key="6">
    <source>
        <dbReference type="ARBA" id="ARBA00043898"/>
    </source>
</evidence>
<protein>
    <recommendedName>
        <fullName evidence="7">Translation initiation factor eIF2B subunit alpha</fullName>
    </recommendedName>
    <alternativeName>
        <fullName evidence="8">eIF2B GDP-GTP exchange factor subunit alpha</fullName>
    </alternativeName>
</protein>
<comment type="function">
    <text evidence="6">Acts as a component of the translation initiation factor 2B (eIF2B) complex, which catalyzes the exchange of GDP for GTP on eukaryotic initiation factor 2 (eIF2) gamma subunit. Its guanine nucleotide exchange factor activity is repressed when bound to eIF2 complex phosphorylated on the alpha subunit, thereby limiting the amount of methionyl-initiator methionine tRNA available to the ribosome and consequently global translation is repressed.</text>
</comment>
<dbReference type="Gene3D" id="1.20.120.1070">
    <property type="entry name" value="Translation initiation factor eIF-2B, N-terminal domain"/>
    <property type="match status" value="1"/>
</dbReference>
<dbReference type="PANTHER" id="PTHR45860:SF1">
    <property type="entry name" value="TRANSLATION INITIATION FACTOR EIF-2B SUBUNIT ALPHA"/>
    <property type="match status" value="1"/>
</dbReference>
<proteinExistence type="inferred from homology"/>
<feature type="compositionally biased region" description="Pro residues" evidence="11">
    <location>
        <begin position="86"/>
        <end position="97"/>
    </location>
</feature>
<evidence type="ECO:0000313" key="12">
    <source>
        <dbReference type="Ensembl" id="ENSFCTP00005048092.1"/>
    </source>
</evidence>
<feature type="region of interest" description="Disordered" evidence="11">
    <location>
        <begin position="1"/>
        <end position="103"/>
    </location>
</feature>
<evidence type="ECO:0000313" key="13">
    <source>
        <dbReference type="Proteomes" id="UP000823872"/>
    </source>
</evidence>
<name>A0ABI7ZM17_FELCA</name>
<evidence type="ECO:0000256" key="11">
    <source>
        <dbReference type="SAM" id="MobiDB-lite"/>
    </source>
</evidence>
<reference evidence="12" key="3">
    <citation type="submission" date="2025-09" db="UniProtKB">
        <authorList>
            <consortium name="Ensembl"/>
        </authorList>
    </citation>
    <scope>IDENTIFICATION</scope>
    <source>
        <strain evidence="12">breed Abyssinian</strain>
    </source>
</reference>
<reference evidence="12 13" key="1">
    <citation type="submission" date="2021-02" db="EMBL/GenBank/DDBJ databases">
        <title>Safari Cat Assemblies.</title>
        <authorList>
            <person name="Bredemeyer K.R."/>
            <person name="Murphy W.J."/>
        </authorList>
    </citation>
    <scope>NUCLEOTIDE SEQUENCE [LARGE SCALE GENOMIC DNA]</scope>
</reference>
<accession>A0ABI7ZM17</accession>
<comment type="subunit">
    <text evidence="9">Component of the translation initiation factor 2B (eIF2B) complex which is a heterodecamer of two sets of five different subunits: alpha, beta, gamma, delta and epsilon. Subunits alpha, beta and delta comprise a regulatory subcomplex and subunits epsilon and gamma comprise a catalytic subcomplex. Within the complex, the hexameric regulatory complex resides at the center, with the two heterodimeric catalytic subcomplexes bound on opposite sides.</text>
</comment>
<evidence type="ECO:0000256" key="8">
    <source>
        <dbReference type="ARBA" id="ARBA00044236"/>
    </source>
</evidence>
<evidence type="ECO:0000256" key="3">
    <source>
        <dbReference type="ARBA" id="ARBA00022490"/>
    </source>
</evidence>
<organism evidence="12 13">
    <name type="scientific">Felis catus</name>
    <name type="common">Cat</name>
    <name type="synonym">Felis silvestris catus</name>
    <dbReference type="NCBI Taxonomy" id="9685"/>
    <lineage>
        <taxon>Eukaryota</taxon>
        <taxon>Metazoa</taxon>
        <taxon>Chordata</taxon>
        <taxon>Craniata</taxon>
        <taxon>Vertebrata</taxon>
        <taxon>Euteleostomi</taxon>
        <taxon>Mammalia</taxon>
        <taxon>Eutheria</taxon>
        <taxon>Laurasiatheria</taxon>
        <taxon>Carnivora</taxon>
        <taxon>Feliformia</taxon>
        <taxon>Felidae</taxon>
        <taxon>Felinae</taxon>
        <taxon>Felis</taxon>
    </lineage>
</organism>
<sequence length="475" mass="51586">MNSFATPLKTKQVAPGPRHNAPPGWSWPGRARPVPGSGGPSQHGPHRLTPWQPGFPPRPGSKQSSIPPGSWAPRLPAPQRDAKAAPPRPGAVPTAPPPKRRKWSVESGCVLTVSVAANHTGRGTLPRSAGGPGPLGIRGPEGTMDDKELIEYFKSQMKEDPDMASAVAAIRTLLEFLKRDKGETIQGLRANLTSAIETLCGVDSSVAVSSGGELFLRFISLTSLEYSDYSKCKKIMIERGELFLRRISLSRNKIADLCHTFIKDGARILTHAYSRVVLRVLEAAVAAKKRFKVYITESQPDLSGKKMAKALCHLNVPVTVVLDAAVGYIMEKVDLVIVGAEGVVENGGIINKIGTNQMAVCAKAQNKPFYVVAESFKFVRLFPLNQQDVPDKFKARVCCCCCCCCFYLFEGVSESKLKPLGKKHCKSVSVSYCPPVTFSITSDAKISWWLNSESERSVCPQNFCLSVSLTHVKGL</sequence>
<dbReference type="InterPro" id="IPR037171">
    <property type="entry name" value="NagB/RpiA_transferase-like"/>
</dbReference>
<evidence type="ECO:0000256" key="2">
    <source>
        <dbReference type="ARBA" id="ARBA00007251"/>
    </source>
</evidence>
<keyword evidence="4" id="KW-0396">Initiation factor</keyword>
<dbReference type="SUPFAM" id="SSF100950">
    <property type="entry name" value="NagB/RpiA/CoA transferase-like"/>
    <property type="match status" value="1"/>
</dbReference>
<comment type="subcellular location">
    <subcellularLocation>
        <location evidence="1">Cytoplasm</location>
        <location evidence="1">Cytosol</location>
    </subcellularLocation>
</comment>
<dbReference type="Pfam" id="PF01008">
    <property type="entry name" value="IF-2B"/>
    <property type="match status" value="1"/>
</dbReference>
<keyword evidence="5" id="KW-0648">Protein biosynthesis</keyword>
<dbReference type="InterPro" id="IPR051501">
    <property type="entry name" value="eIF2B_alpha/beta/delta"/>
</dbReference>
<dbReference type="GeneTree" id="ENSGT00550000074853"/>
<keyword evidence="13" id="KW-1185">Reference proteome</keyword>
<dbReference type="Proteomes" id="UP000823872">
    <property type="component" value="Chromosome D3"/>
</dbReference>
<dbReference type="InterPro" id="IPR000649">
    <property type="entry name" value="IF-2B-related"/>
</dbReference>
<dbReference type="InterPro" id="IPR042528">
    <property type="entry name" value="elF-2B_alpha_N"/>
</dbReference>
<evidence type="ECO:0000256" key="1">
    <source>
        <dbReference type="ARBA" id="ARBA00004514"/>
    </source>
</evidence>
<evidence type="ECO:0000256" key="10">
    <source>
        <dbReference type="RuleBase" id="RU003814"/>
    </source>
</evidence>
<comment type="similarity">
    <text evidence="2 10">Belongs to the eIF-2B alpha/beta/delta subunits family.</text>
</comment>
<dbReference type="InterPro" id="IPR042529">
    <property type="entry name" value="IF_2B-like_C"/>
</dbReference>
<dbReference type="Gene3D" id="3.40.50.10470">
    <property type="entry name" value="Translation initiation factor eif-2b, domain 2"/>
    <property type="match status" value="1"/>
</dbReference>
<evidence type="ECO:0000256" key="4">
    <source>
        <dbReference type="ARBA" id="ARBA00022540"/>
    </source>
</evidence>
<feature type="region of interest" description="Disordered" evidence="11">
    <location>
        <begin position="121"/>
        <end position="141"/>
    </location>
</feature>
<keyword evidence="3" id="KW-0963">Cytoplasm</keyword>
<evidence type="ECO:0000256" key="7">
    <source>
        <dbReference type="ARBA" id="ARBA00044208"/>
    </source>
</evidence>
<evidence type="ECO:0000256" key="9">
    <source>
        <dbReference type="ARBA" id="ARBA00046432"/>
    </source>
</evidence>